<feature type="signal peptide" evidence="1">
    <location>
        <begin position="1"/>
        <end position="19"/>
    </location>
</feature>
<evidence type="ECO:0000256" key="1">
    <source>
        <dbReference type="SAM" id="SignalP"/>
    </source>
</evidence>
<accession>A0A4R6DTR0</accession>
<keyword evidence="1" id="KW-0732">Signal</keyword>
<dbReference type="InterPro" id="IPR012347">
    <property type="entry name" value="Ferritin-like"/>
</dbReference>
<dbReference type="InterPro" id="IPR025419">
    <property type="entry name" value="DUF4142"/>
</dbReference>
<dbReference type="OrthoDB" id="118677at2"/>
<dbReference type="Gene3D" id="1.20.1260.10">
    <property type="match status" value="1"/>
</dbReference>
<dbReference type="Proteomes" id="UP000295129">
    <property type="component" value="Unassembled WGS sequence"/>
</dbReference>
<dbReference type="PANTHER" id="PTHR38593">
    <property type="entry name" value="BLR2558 PROTEIN"/>
    <property type="match status" value="1"/>
</dbReference>
<feature type="chain" id="PRO_5020572754" evidence="1">
    <location>
        <begin position="20"/>
        <end position="206"/>
    </location>
</feature>
<protein>
    <submittedName>
        <fullName evidence="3">Putative membrane protein</fullName>
    </submittedName>
</protein>
<dbReference type="Pfam" id="PF13628">
    <property type="entry name" value="DUF4142"/>
    <property type="match status" value="1"/>
</dbReference>
<gene>
    <name evidence="3" type="ORF">C7389_115110</name>
</gene>
<dbReference type="RefSeq" id="WP_133593592.1">
    <property type="nucleotide sequence ID" value="NZ_SNVV01000015.1"/>
</dbReference>
<dbReference type="EMBL" id="SNVV01000015">
    <property type="protein sequence ID" value="TDN48443.1"/>
    <property type="molecule type" value="Genomic_DNA"/>
</dbReference>
<reference evidence="3 4" key="1">
    <citation type="submission" date="2019-03" db="EMBL/GenBank/DDBJ databases">
        <title>Genomic Encyclopedia of Type Strains, Phase IV (KMG-IV): sequencing the most valuable type-strain genomes for metagenomic binning, comparative biology and taxonomic classification.</title>
        <authorList>
            <person name="Goeker M."/>
        </authorList>
    </citation>
    <scope>NUCLEOTIDE SEQUENCE [LARGE SCALE GENOMIC DNA]</scope>
    <source>
        <strain evidence="3 4">DSM 12121</strain>
    </source>
</reference>
<dbReference type="AlphaFoldDB" id="A0A4R6DTR0"/>
<dbReference type="PANTHER" id="PTHR38593:SF1">
    <property type="entry name" value="BLR2558 PROTEIN"/>
    <property type="match status" value="1"/>
</dbReference>
<proteinExistence type="predicted"/>
<organism evidence="3 4">
    <name type="scientific">Azoarcus indigens</name>
    <dbReference type="NCBI Taxonomy" id="29545"/>
    <lineage>
        <taxon>Bacteria</taxon>
        <taxon>Pseudomonadati</taxon>
        <taxon>Pseudomonadota</taxon>
        <taxon>Betaproteobacteria</taxon>
        <taxon>Rhodocyclales</taxon>
        <taxon>Zoogloeaceae</taxon>
        <taxon>Azoarcus</taxon>
    </lineage>
</organism>
<comment type="caution">
    <text evidence="3">The sequence shown here is derived from an EMBL/GenBank/DDBJ whole genome shotgun (WGS) entry which is preliminary data.</text>
</comment>
<evidence type="ECO:0000313" key="3">
    <source>
        <dbReference type="EMBL" id="TDN48443.1"/>
    </source>
</evidence>
<name>A0A4R6DTR0_9RHOO</name>
<evidence type="ECO:0000259" key="2">
    <source>
        <dbReference type="Pfam" id="PF13628"/>
    </source>
</evidence>
<keyword evidence="4" id="KW-1185">Reference proteome</keyword>
<feature type="domain" description="DUF4142" evidence="2">
    <location>
        <begin position="47"/>
        <end position="182"/>
    </location>
</feature>
<sequence length="206" mass="21690">MRSPATLALLAALALPAHAQLGNPGVTDPATAQARPGMPAAGETNVADRLFLKLAAMGNFGEAEAGRLAIARSSDPRVQAFARQMVEDHSATRGKLESLARERGLPAPAMPQPDQVEAKKRLESLSGTAFNTEYLAVQLADDQKTAHLLEWEINAGQDAAVQQLAKETLPVVLEHLRQVQALIAETSGAPPQGLAAASPAMPANRR</sequence>
<evidence type="ECO:0000313" key="4">
    <source>
        <dbReference type="Proteomes" id="UP000295129"/>
    </source>
</evidence>